<gene>
    <name evidence="1" type="ORF">NLU13_6497</name>
</gene>
<proteinExistence type="predicted"/>
<evidence type="ECO:0008006" key="3">
    <source>
        <dbReference type="Google" id="ProtNLM"/>
    </source>
</evidence>
<accession>A0AA39GFZ9</accession>
<dbReference type="Proteomes" id="UP001175261">
    <property type="component" value="Unassembled WGS sequence"/>
</dbReference>
<protein>
    <recommendedName>
        <fullName evidence="3">TOM core complex subunit Tom6</fullName>
    </recommendedName>
</protein>
<comment type="caution">
    <text evidence="1">The sequence shown here is derived from an EMBL/GenBank/DDBJ whole genome shotgun (WGS) entry which is preliminary data.</text>
</comment>
<name>A0AA39GFZ9_SARSR</name>
<dbReference type="AlphaFoldDB" id="A0AA39GFZ9"/>
<keyword evidence="2" id="KW-1185">Reference proteome</keyword>
<organism evidence="1 2">
    <name type="scientific">Sarocladium strictum</name>
    <name type="common">Black bundle disease fungus</name>
    <name type="synonym">Acremonium strictum</name>
    <dbReference type="NCBI Taxonomy" id="5046"/>
    <lineage>
        <taxon>Eukaryota</taxon>
        <taxon>Fungi</taxon>
        <taxon>Dikarya</taxon>
        <taxon>Ascomycota</taxon>
        <taxon>Pezizomycotina</taxon>
        <taxon>Sordariomycetes</taxon>
        <taxon>Hypocreomycetidae</taxon>
        <taxon>Hypocreales</taxon>
        <taxon>Sarocladiaceae</taxon>
        <taxon>Sarocladium</taxon>
    </lineage>
</organism>
<evidence type="ECO:0000313" key="1">
    <source>
        <dbReference type="EMBL" id="KAK0386662.1"/>
    </source>
</evidence>
<evidence type="ECO:0000313" key="2">
    <source>
        <dbReference type="Proteomes" id="UP001175261"/>
    </source>
</evidence>
<sequence length="62" mass="6422">MAPPKRSVGGRGAPRAPQGFFSSTYDALTSSENAAMVRSIGIFAVAVTVLSSSWGELLLPPN</sequence>
<dbReference type="EMBL" id="JAPDFR010000005">
    <property type="protein sequence ID" value="KAK0386662.1"/>
    <property type="molecule type" value="Genomic_DNA"/>
</dbReference>
<reference evidence="1" key="1">
    <citation type="submission" date="2022-10" db="EMBL/GenBank/DDBJ databases">
        <title>Determination and structural analysis of whole genome sequence of Sarocladium strictum F4-1.</title>
        <authorList>
            <person name="Hu L."/>
            <person name="Jiang Y."/>
        </authorList>
    </citation>
    <scope>NUCLEOTIDE SEQUENCE</scope>
    <source>
        <strain evidence="1">F4-1</strain>
    </source>
</reference>